<name>A0ABU1BR53_9BURK</name>
<dbReference type="SUPFAM" id="SSF47384">
    <property type="entry name" value="Homodimeric domain of signal transducing histidine kinase"/>
    <property type="match status" value="1"/>
</dbReference>
<evidence type="ECO:0000259" key="7">
    <source>
        <dbReference type="PROSITE" id="PS50109"/>
    </source>
</evidence>
<dbReference type="EC" id="2.7.13.3" evidence="2"/>
<comment type="caution">
    <text evidence="8">The sequence shown here is derived from an EMBL/GenBank/DDBJ whole genome shotgun (WGS) entry which is preliminary data.</text>
</comment>
<dbReference type="PROSITE" id="PS50109">
    <property type="entry name" value="HIS_KIN"/>
    <property type="match status" value="1"/>
</dbReference>
<feature type="domain" description="Histidine kinase" evidence="7">
    <location>
        <begin position="198"/>
        <end position="416"/>
    </location>
</feature>
<protein>
    <recommendedName>
        <fullName evidence="2">histidine kinase</fullName>
        <ecNumber evidence="2">2.7.13.3</ecNumber>
    </recommendedName>
</protein>
<dbReference type="Gene3D" id="3.30.565.10">
    <property type="entry name" value="Histidine kinase-like ATPase, C-terminal domain"/>
    <property type="match status" value="1"/>
</dbReference>
<keyword evidence="5 8" id="KW-0418">Kinase</keyword>
<dbReference type="InterPro" id="IPR036890">
    <property type="entry name" value="HATPase_C_sf"/>
</dbReference>
<proteinExistence type="predicted"/>
<gene>
    <name evidence="8" type="ORF">Q8A64_13855</name>
</gene>
<dbReference type="PRINTS" id="PR00344">
    <property type="entry name" value="BCTRLSENSOR"/>
</dbReference>
<evidence type="ECO:0000256" key="3">
    <source>
        <dbReference type="ARBA" id="ARBA00022553"/>
    </source>
</evidence>
<organism evidence="8 9">
    <name type="scientific">Keguizhuia sedimenti</name>
    <dbReference type="NCBI Taxonomy" id="3064264"/>
    <lineage>
        <taxon>Bacteria</taxon>
        <taxon>Pseudomonadati</taxon>
        <taxon>Pseudomonadota</taxon>
        <taxon>Betaproteobacteria</taxon>
        <taxon>Burkholderiales</taxon>
        <taxon>Oxalobacteraceae</taxon>
        <taxon>Keguizhuia</taxon>
    </lineage>
</organism>
<dbReference type="InterPro" id="IPR036097">
    <property type="entry name" value="HisK_dim/P_sf"/>
</dbReference>
<keyword evidence="4" id="KW-0808">Transferase</keyword>
<dbReference type="InterPro" id="IPR050736">
    <property type="entry name" value="Sensor_HK_Regulatory"/>
</dbReference>
<dbReference type="Pfam" id="PF00512">
    <property type="entry name" value="HisKA"/>
    <property type="match status" value="1"/>
</dbReference>
<keyword evidence="6" id="KW-0902">Two-component regulatory system</keyword>
<evidence type="ECO:0000256" key="1">
    <source>
        <dbReference type="ARBA" id="ARBA00000085"/>
    </source>
</evidence>
<evidence type="ECO:0000256" key="4">
    <source>
        <dbReference type="ARBA" id="ARBA00022679"/>
    </source>
</evidence>
<dbReference type="SMART" id="SM00387">
    <property type="entry name" value="HATPase_c"/>
    <property type="match status" value="1"/>
</dbReference>
<keyword evidence="9" id="KW-1185">Reference proteome</keyword>
<evidence type="ECO:0000256" key="2">
    <source>
        <dbReference type="ARBA" id="ARBA00012438"/>
    </source>
</evidence>
<sequence>MHRDPAQNQHPAIESDGWLFNLLQNGSHRSDLLAFHLALNVDMADIITHSQQLASLIRTEREMLLSAWRQKVRQIPAATQLDTPTLNDHIPVLLVELCTALEQGMGQELAAHITNGSSSIHGLQRLEDGFGIEEVVAEYNMLRHCIHELADSHHLNLQGQAIHILNGVLDTAIGAAIKAFVVQQALDTQRRREDYLAFVAHDLRTPLNAVALAAQLLEKDIAQHETMERSRTVLKTLERNVGYLTTQVNKVLQENVSLETESGIRLECRQLDLWPLVESLIHDLRPVAGSGSTKLINDVPQDLTVCADASLLRRVFQNLIANAIRHTPHGTIKLSARYAQAQKLVECEVSDDGCGIAEERLPHIFDKFETDGKRATDFGLGLTICKTFVQAHGGNITVTSQPRQGTRFNFTLPDIPDCS</sequence>
<dbReference type="GO" id="GO:0016301">
    <property type="term" value="F:kinase activity"/>
    <property type="evidence" value="ECO:0007669"/>
    <property type="project" value="UniProtKB-KW"/>
</dbReference>
<evidence type="ECO:0000256" key="6">
    <source>
        <dbReference type="ARBA" id="ARBA00023012"/>
    </source>
</evidence>
<evidence type="ECO:0000313" key="8">
    <source>
        <dbReference type="EMBL" id="MDQ9171493.1"/>
    </source>
</evidence>
<dbReference type="Proteomes" id="UP001225596">
    <property type="component" value="Unassembled WGS sequence"/>
</dbReference>
<dbReference type="Pfam" id="PF02518">
    <property type="entry name" value="HATPase_c"/>
    <property type="match status" value="1"/>
</dbReference>
<dbReference type="InterPro" id="IPR003594">
    <property type="entry name" value="HATPase_dom"/>
</dbReference>
<comment type="catalytic activity">
    <reaction evidence="1">
        <text>ATP + protein L-histidine = ADP + protein N-phospho-L-histidine.</text>
        <dbReference type="EC" id="2.7.13.3"/>
    </reaction>
</comment>
<dbReference type="InterPro" id="IPR004358">
    <property type="entry name" value="Sig_transdc_His_kin-like_C"/>
</dbReference>
<reference evidence="8 9" key="1">
    <citation type="submission" date="2023-08" db="EMBL/GenBank/DDBJ databases">
        <title>Oxalobacteraceae gen .nov., isolated from river sludge outside the plant.</title>
        <authorList>
            <person name="Zhao S.Y."/>
        </authorList>
    </citation>
    <scope>NUCLEOTIDE SEQUENCE [LARGE SCALE GENOMIC DNA]</scope>
    <source>
        <strain evidence="8 9">R-40</strain>
    </source>
</reference>
<dbReference type="Gene3D" id="1.10.287.130">
    <property type="match status" value="1"/>
</dbReference>
<dbReference type="EMBL" id="JAUYVH010000009">
    <property type="protein sequence ID" value="MDQ9171493.1"/>
    <property type="molecule type" value="Genomic_DNA"/>
</dbReference>
<dbReference type="SMART" id="SM00388">
    <property type="entry name" value="HisKA"/>
    <property type="match status" value="1"/>
</dbReference>
<evidence type="ECO:0000313" key="9">
    <source>
        <dbReference type="Proteomes" id="UP001225596"/>
    </source>
</evidence>
<keyword evidence="3" id="KW-0597">Phosphoprotein</keyword>
<dbReference type="CDD" id="cd00075">
    <property type="entry name" value="HATPase"/>
    <property type="match status" value="1"/>
</dbReference>
<dbReference type="InterPro" id="IPR005467">
    <property type="entry name" value="His_kinase_dom"/>
</dbReference>
<dbReference type="InterPro" id="IPR003661">
    <property type="entry name" value="HisK_dim/P_dom"/>
</dbReference>
<dbReference type="SUPFAM" id="SSF55874">
    <property type="entry name" value="ATPase domain of HSP90 chaperone/DNA topoisomerase II/histidine kinase"/>
    <property type="match status" value="1"/>
</dbReference>
<accession>A0ABU1BR53</accession>
<dbReference type="PANTHER" id="PTHR43711">
    <property type="entry name" value="TWO-COMPONENT HISTIDINE KINASE"/>
    <property type="match status" value="1"/>
</dbReference>
<dbReference type="PANTHER" id="PTHR43711:SF1">
    <property type="entry name" value="HISTIDINE KINASE 1"/>
    <property type="match status" value="1"/>
</dbReference>
<dbReference type="CDD" id="cd00082">
    <property type="entry name" value="HisKA"/>
    <property type="match status" value="1"/>
</dbReference>
<dbReference type="RefSeq" id="WP_338437428.1">
    <property type="nucleotide sequence ID" value="NZ_JAUYVH010000009.1"/>
</dbReference>
<evidence type="ECO:0000256" key="5">
    <source>
        <dbReference type="ARBA" id="ARBA00022777"/>
    </source>
</evidence>